<dbReference type="Gene3D" id="3.90.1280.10">
    <property type="entry name" value="HSP33 redox switch-like"/>
    <property type="match status" value="1"/>
</dbReference>
<dbReference type="GO" id="GO:0044183">
    <property type="term" value="F:protein folding chaperone"/>
    <property type="evidence" value="ECO:0007669"/>
    <property type="project" value="TreeGrafter"/>
</dbReference>
<dbReference type="CDD" id="cd00498">
    <property type="entry name" value="Hsp33"/>
    <property type="match status" value="1"/>
</dbReference>
<dbReference type="GO" id="GO:0051082">
    <property type="term" value="F:unfolded protein binding"/>
    <property type="evidence" value="ECO:0007669"/>
    <property type="project" value="UniProtKB-UniRule"/>
</dbReference>
<comment type="subcellular location">
    <subcellularLocation>
        <location evidence="6">Cytoplasm</location>
    </subcellularLocation>
</comment>
<dbReference type="EMBL" id="ARZA01000105">
    <property type="protein sequence ID" value="EOD00908.1"/>
    <property type="molecule type" value="Genomic_DNA"/>
</dbReference>
<protein>
    <recommendedName>
        <fullName evidence="6">33 kDa chaperonin</fullName>
    </recommendedName>
    <alternativeName>
        <fullName evidence="6">Heat shock protein 33 homolog</fullName>
        <shortName evidence="6">HSP33</shortName>
    </alternativeName>
</protein>
<evidence type="ECO:0000256" key="6">
    <source>
        <dbReference type="HAMAP-Rule" id="MF_00117"/>
    </source>
</evidence>
<feature type="disulfide bond" description="Redox-active" evidence="6">
    <location>
        <begin position="238"/>
        <end position="240"/>
    </location>
</feature>
<evidence type="ECO:0000313" key="8">
    <source>
        <dbReference type="Proteomes" id="UP000013378"/>
    </source>
</evidence>
<dbReference type="Pfam" id="PF01430">
    <property type="entry name" value="HSP33"/>
    <property type="match status" value="1"/>
</dbReference>
<comment type="caution">
    <text evidence="7">The sequence shown here is derived from an EMBL/GenBank/DDBJ whole genome shotgun (WGS) entry which is preliminary data.</text>
</comment>
<dbReference type="OrthoDB" id="9776534at2"/>
<dbReference type="RefSeq" id="WP_006310986.1">
    <property type="nucleotide sequence ID" value="NZ_ARZA01000105.1"/>
</dbReference>
<sequence>MKDYVIRAIDKEKSIRIFIATTTNVVEDARKIHNTSPTVTAALGRTLTASAIMGFMMKGEKDKLTLKIRGNGPIGNIIAVSNNKGEIKGYVQNPSADLPTRSDGKLDVGGVVGRSGKLTVIRDLGLKEPYIGQSNLITGEIGDDLAQYFVTSEQQPSAVALGVLVDKDLSTKAAGGFILQVLPNIQEENLVKLEQKINKLESISKYIDKGYTPEELLERLFGEFQMEIKDKKEIKYTCDCSRERLEGVLISVGEEELKKMIAEDGEAEVVCHFCNTKYHFNKEELEKLLEKAK</sequence>
<dbReference type="PIRSF" id="PIRSF005261">
    <property type="entry name" value="Heat_shock_Hsp33"/>
    <property type="match status" value="1"/>
</dbReference>
<gene>
    <name evidence="6" type="primary">hslO</name>
    <name evidence="7" type="ORF">L21TH_1016</name>
</gene>
<dbReference type="STRING" id="1304284.L21TH_1016"/>
<accession>R1AUT2</accession>
<keyword evidence="4 6" id="KW-0143">Chaperone</keyword>
<dbReference type="GO" id="GO:0042026">
    <property type="term" value="P:protein refolding"/>
    <property type="evidence" value="ECO:0007669"/>
    <property type="project" value="TreeGrafter"/>
</dbReference>
<evidence type="ECO:0000256" key="5">
    <source>
        <dbReference type="ARBA" id="ARBA00023284"/>
    </source>
</evidence>
<comment type="function">
    <text evidence="6">Redox regulated molecular chaperone. Protects both thermally unfolding and oxidatively damaged proteins from irreversible aggregation. Plays an important role in the bacterial defense system toward oxidative stress.</text>
</comment>
<keyword evidence="7" id="KW-0346">Stress response</keyword>
<dbReference type="AlphaFoldDB" id="R1AUT2"/>
<feature type="disulfide bond" description="Redox-active" evidence="6">
    <location>
        <begin position="271"/>
        <end position="274"/>
    </location>
</feature>
<evidence type="ECO:0000256" key="2">
    <source>
        <dbReference type="ARBA" id="ARBA00022833"/>
    </source>
</evidence>
<dbReference type="eggNOG" id="COG1281">
    <property type="taxonomic scope" value="Bacteria"/>
</dbReference>
<dbReference type="SUPFAM" id="SSF118352">
    <property type="entry name" value="HSP33 redox switch-like"/>
    <property type="match status" value="1"/>
</dbReference>
<comment type="similarity">
    <text evidence="6">Belongs to the HSP33 family.</text>
</comment>
<dbReference type="InterPro" id="IPR016153">
    <property type="entry name" value="Heat_shock_Hsp33_N"/>
</dbReference>
<dbReference type="PANTHER" id="PTHR30111:SF1">
    <property type="entry name" value="33 KDA CHAPERONIN"/>
    <property type="match status" value="1"/>
</dbReference>
<evidence type="ECO:0000256" key="1">
    <source>
        <dbReference type="ARBA" id="ARBA00022490"/>
    </source>
</evidence>
<organism evidence="7 8">
    <name type="scientific">Caldisalinibacter kiritimatiensis</name>
    <dbReference type="NCBI Taxonomy" id="1304284"/>
    <lineage>
        <taxon>Bacteria</taxon>
        <taxon>Bacillati</taxon>
        <taxon>Bacillota</taxon>
        <taxon>Tissierellia</taxon>
        <taxon>Tissierellales</taxon>
        <taxon>Thermohalobacteraceae</taxon>
        <taxon>Caldisalinibacter</taxon>
    </lineage>
</organism>
<comment type="PTM">
    <text evidence="6">Under oxidizing conditions two disulfide bonds are formed involving the reactive cysteines. Under reducing conditions zinc is bound to the reactive cysteines and the protein is inactive.</text>
</comment>
<dbReference type="Proteomes" id="UP000013378">
    <property type="component" value="Unassembled WGS sequence"/>
</dbReference>
<reference evidence="7 8" key="1">
    <citation type="journal article" date="2015" name="Geomicrobiol. J.">
        <title>Caldisalinibacter kiritimatiensis gen. nov., sp. nov., a moderately thermohalophilic thiosulfate-reducing bacterium from a hypersaline microbial mat.</title>
        <authorList>
            <person name="Ben Hania W."/>
            <person name="Joseph M."/>
            <person name="Fiebig A."/>
            <person name="Bunk B."/>
            <person name="Klenk H.-P."/>
            <person name="Fardeau M.-L."/>
            <person name="Spring S."/>
        </authorList>
    </citation>
    <scope>NUCLEOTIDE SEQUENCE [LARGE SCALE GENOMIC DNA]</scope>
    <source>
        <strain evidence="7 8">L21-TH-D2</strain>
    </source>
</reference>
<dbReference type="HAMAP" id="MF_00117">
    <property type="entry name" value="HslO"/>
    <property type="match status" value="1"/>
</dbReference>
<evidence type="ECO:0000313" key="7">
    <source>
        <dbReference type="EMBL" id="EOD00908.1"/>
    </source>
</evidence>
<keyword evidence="5 6" id="KW-0676">Redox-active center</keyword>
<dbReference type="PATRIC" id="fig|1304284.3.peg.997"/>
<evidence type="ECO:0000256" key="3">
    <source>
        <dbReference type="ARBA" id="ARBA00023157"/>
    </source>
</evidence>
<keyword evidence="8" id="KW-1185">Reference proteome</keyword>
<keyword evidence="3 6" id="KW-1015">Disulfide bond</keyword>
<dbReference type="GO" id="GO:0005737">
    <property type="term" value="C:cytoplasm"/>
    <property type="evidence" value="ECO:0007669"/>
    <property type="project" value="UniProtKB-SubCell"/>
</dbReference>
<keyword evidence="1 6" id="KW-0963">Cytoplasm</keyword>
<evidence type="ECO:0000256" key="4">
    <source>
        <dbReference type="ARBA" id="ARBA00023186"/>
    </source>
</evidence>
<proteinExistence type="inferred from homology"/>
<dbReference type="SUPFAM" id="SSF64397">
    <property type="entry name" value="Hsp33 domain"/>
    <property type="match status" value="1"/>
</dbReference>
<dbReference type="PANTHER" id="PTHR30111">
    <property type="entry name" value="33 KDA CHAPERONIN"/>
    <property type="match status" value="1"/>
</dbReference>
<keyword evidence="2 6" id="KW-0862">Zinc</keyword>
<dbReference type="InterPro" id="IPR016154">
    <property type="entry name" value="Heat_shock_Hsp33_C"/>
</dbReference>
<dbReference type="InterPro" id="IPR000397">
    <property type="entry name" value="Heat_shock_Hsp33"/>
</dbReference>
<dbReference type="NCBIfam" id="NF001033">
    <property type="entry name" value="PRK00114.1"/>
    <property type="match status" value="1"/>
</dbReference>
<name>R1AUT2_9FIRM</name>
<dbReference type="Gene3D" id="3.55.30.10">
    <property type="entry name" value="Hsp33 domain"/>
    <property type="match status" value="1"/>
</dbReference>